<dbReference type="InterPro" id="IPR051126">
    <property type="entry name" value="Thiosulfate_sulfurtransferase"/>
</dbReference>
<organism evidence="5">
    <name type="scientific">Ignisphaera aggregans</name>
    <dbReference type="NCBI Taxonomy" id="334771"/>
    <lineage>
        <taxon>Archaea</taxon>
        <taxon>Thermoproteota</taxon>
        <taxon>Thermoprotei</taxon>
        <taxon>Desulfurococcales</taxon>
        <taxon>Desulfurococcaceae</taxon>
        <taxon>Ignisphaera</taxon>
    </lineage>
</organism>
<evidence type="ECO:0000259" key="3">
    <source>
        <dbReference type="PROSITE" id="PS50206"/>
    </source>
</evidence>
<feature type="domain" description="Rhodanese" evidence="3">
    <location>
        <begin position="163"/>
        <end position="278"/>
    </location>
</feature>
<sequence>MLKLPPIVTTDWLEDHLDSPNLVIIDIRSRNEYREGHIPGSINLPFDPLKSAWTIIRDDLLLEIPSPEELFQTIGDAGISREESVVVIVNKVDTTFNRADVARVAVELIYAGIDNVAILDGGYNKWIKEGRRISTETTQPISRQYVGEVREHIFVPKHYVLERIGKSVIVDARDPDVYFGITTEPWGPIPGHIPTAKNLPTPWIWTPEGMYRPIDVIDRMVQGVIGTDKNREIIVYCGVGGYSSVLWYVLTQILSYTNVKIYDGGWQEWLKEPQGPISVYKWE</sequence>
<keyword evidence="2 5" id="KW-0808">Transferase</keyword>
<dbReference type="GO" id="GO:0004792">
    <property type="term" value="F:thiosulfate-cyanide sulfurtransferase activity"/>
    <property type="evidence" value="ECO:0007669"/>
    <property type="project" value="InterPro"/>
</dbReference>
<dbReference type="PROSITE" id="PS00683">
    <property type="entry name" value="RHODANESE_2"/>
    <property type="match status" value="1"/>
</dbReference>
<name>A0A7J3N0I8_9CREN</name>
<dbReference type="EMBL" id="DTDH01000202">
    <property type="protein sequence ID" value="HGT99200.1"/>
    <property type="molecule type" value="Genomic_DNA"/>
</dbReference>
<feature type="domain" description="Rhodanese" evidence="3">
    <location>
        <begin position="18"/>
        <end position="135"/>
    </location>
</feature>
<dbReference type="SUPFAM" id="SSF52821">
    <property type="entry name" value="Rhodanese/Cell cycle control phosphatase"/>
    <property type="match status" value="2"/>
</dbReference>
<dbReference type="PANTHER" id="PTHR43855:SF1">
    <property type="entry name" value="THIOSULFATE SULFURTRANSFERASE"/>
    <property type="match status" value="1"/>
</dbReference>
<accession>A0A7J3N0I8</accession>
<dbReference type="PANTHER" id="PTHR43855">
    <property type="entry name" value="THIOSULFATE SULFURTRANSFERASE"/>
    <property type="match status" value="1"/>
</dbReference>
<dbReference type="AlphaFoldDB" id="A0A7J3N0I8"/>
<keyword evidence="1" id="KW-0677">Repeat</keyword>
<evidence type="ECO:0000256" key="2">
    <source>
        <dbReference type="RuleBase" id="RU000507"/>
    </source>
</evidence>
<evidence type="ECO:0000256" key="1">
    <source>
        <dbReference type="ARBA" id="ARBA00022737"/>
    </source>
</evidence>
<gene>
    <name evidence="4" type="ORF">ENT99_05165</name>
    <name evidence="5" type="ORF">ENU64_07235</name>
</gene>
<comment type="caution">
    <text evidence="5">The sequence shown here is derived from an EMBL/GenBank/DDBJ whole genome shotgun (WGS) entry which is preliminary data.</text>
</comment>
<dbReference type="EMBL" id="DTAU01000103">
    <property type="protein sequence ID" value="HFQ79077.1"/>
    <property type="molecule type" value="Genomic_DNA"/>
</dbReference>
<dbReference type="InterPro" id="IPR001763">
    <property type="entry name" value="Rhodanese-like_dom"/>
</dbReference>
<dbReference type="Gene3D" id="3.40.250.10">
    <property type="entry name" value="Rhodanese-like domain"/>
    <property type="match status" value="2"/>
</dbReference>
<dbReference type="InterPro" id="IPR036873">
    <property type="entry name" value="Rhodanese-like_dom_sf"/>
</dbReference>
<dbReference type="PROSITE" id="PS50206">
    <property type="entry name" value="RHODANESE_3"/>
    <property type="match status" value="2"/>
</dbReference>
<dbReference type="Pfam" id="PF00581">
    <property type="entry name" value="Rhodanese"/>
    <property type="match status" value="2"/>
</dbReference>
<protein>
    <recommendedName>
        <fullName evidence="2">Sulfurtransferase</fullName>
    </recommendedName>
</protein>
<dbReference type="InterPro" id="IPR001307">
    <property type="entry name" value="Thiosulphate_STrfase_CS"/>
</dbReference>
<proteinExistence type="predicted"/>
<evidence type="ECO:0000313" key="4">
    <source>
        <dbReference type="EMBL" id="HFQ79077.1"/>
    </source>
</evidence>
<dbReference type="SMART" id="SM00450">
    <property type="entry name" value="RHOD"/>
    <property type="match status" value="2"/>
</dbReference>
<evidence type="ECO:0000313" key="5">
    <source>
        <dbReference type="EMBL" id="HGT99200.1"/>
    </source>
</evidence>
<dbReference type="CDD" id="cd01449">
    <property type="entry name" value="TST_Repeat_2"/>
    <property type="match status" value="1"/>
</dbReference>
<dbReference type="CDD" id="cd01448">
    <property type="entry name" value="TST_Repeat_1"/>
    <property type="match status" value="1"/>
</dbReference>
<reference evidence="5" key="1">
    <citation type="journal article" date="2020" name="mSystems">
        <title>Genome- and Community-Level Interaction Insights into Carbon Utilization and Element Cycling Functions of Hydrothermarchaeota in Hydrothermal Sediment.</title>
        <authorList>
            <person name="Zhou Z."/>
            <person name="Liu Y."/>
            <person name="Xu W."/>
            <person name="Pan J."/>
            <person name="Luo Z.H."/>
            <person name="Li M."/>
        </authorList>
    </citation>
    <scope>NUCLEOTIDE SEQUENCE [LARGE SCALE GENOMIC DNA]</scope>
    <source>
        <strain evidence="4">SpSt-629</strain>
        <strain evidence="5">SpSt-688</strain>
    </source>
</reference>